<dbReference type="Proteomes" id="UP000002358">
    <property type="component" value="Chromosome 5"/>
</dbReference>
<dbReference type="OMA" id="YQLGYAQ"/>
<gene>
    <name evidence="1" type="primary">103316602</name>
</gene>
<sequence length="133" mass="15041">MTDEKVETDVNEAFENLLLAEDLAEQAAYEEGFAVGKNQMLEGYHLGYHRASSLAAQLGYYFGVLMFIQQSSNVDRVLEQTKKLIADIQKFPADNDDAVDIFEKFDSIKLNFKKICSLAKIDATYPDANKLEF</sequence>
<dbReference type="KEGG" id="nvi:103316602"/>
<protein>
    <submittedName>
        <fullName evidence="1">Uncharacterized protein</fullName>
    </submittedName>
</protein>
<reference evidence="1" key="1">
    <citation type="submission" date="2021-01" db="UniProtKB">
        <authorList>
            <consortium name="EnsemblMetazoa"/>
        </authorList>
    </citation>
    <scope>IDENTIFICATION</scope>
</reference>
<accession>A0A7M7HB58</accession>
<proteinExistence type="predicted"/>
<dbReference type="InParanoid" id="A0A7M7HB58"/>
<name>A0A7M7HB58_NASVI</name>
<dbReference type="AlphaFoldDB" id="A0A7M7HB58"/>
<organism evidence="1 2">
    <name type="scientific">Nasonia vitripennis</name>
    <name type="common">Parasitic wasp</name>
    <dbReference type="NCBI Taxonomy" id="7425"/>
    <lineage>
        <taxon>Eukaryota</taxon>
        <taxon>Metazoa</taxon>
        <taxon>Ecdysozoa</taxon>
        <taxon>Arthropoda</taxon>
        <taxon>Hexapoda</taxon>
        <taxon>Insecta</taxon>
        <taxon>Pterygota</taxon>
        <taxon>Neoptera</taxon>
        <taxon>Endopterygota</taxon>
        <taxon>Hymenoptera</taxon>
        <taxon>Apocrita</taxon>
        <taxon>Proctotrupomorpha</taxon>
        <taxon>Chalcidoidea</taxon>
        <taxon>Pteromalidae</taxon>
        <taxon>Pteromalinae</taxon>
        <taxon>Nasonia</taxon>
    </lineage>
</organism>
<evidence type="ECO:0000313" key="1">
    <source>
        <dbReference type="EnsemblMetazoa" id="XP_008209164"/>
    </source>
</evidence>
<keyword evidence="2" id="KW-1185">Reference proteome</keyword>
<evidence type="ECO:0000313" key="2">
    <source>
        <dbReference type="Proteomes" id="UP000002358"/>
    </source>
</evidence>
<dbReference type="EnsemblMetazoa" id="XM_008210942">
    <property type="protein sequence ID" value="XP_008209164"/>
    <property type="gene ID" value="LOC103316602"/>
</dbReference>
<dbReference type="SMR" id="A0A7M7HB58"/>
<dbReference type="OrthoDB" id="48036at2759"/>